<organism evidence="11 12">
    <name type="scientific">Lysobacter stagni</name>
    <dbReference type="NCBI Taxonomy" id="3045172"/>
    <lineage>
        <taxon>Bacteria</taxon>
        <taxon>Pseudomonadati</taxon>
        <taxon>Pseudomonadota</taxon>
        <taxon>Gammaproteobacteria</taxon>
        <taxon>Lysobacterales</taxon>
        <taxon>Lysobacteraceae</taxon>
        <taxon>Lysobacter</taxon>
    </lineage>
</organism>
<keyword evidence="8 10" id="KW-0961">Cell wall biogenesis/degradation</keyword>
<keyword evidence="7 9" id="KW-0482">Metalloprotease</keyword>
<name>A0ABT6XH02_9GAMM</name>
<evidence type="ECO:0000256" key="3">
    <source>
        <dbReference type="ARBA" id="ARBA00022723"/>
    </source>
</evidence>
<dbReference type="InterPro" id="IPR000755">
    <property type="entry name" value="A_A_dipeptidase"/>
</dbReference>
<keyword evidence="12" id="KW-1185">Reference proteome</keyword>
<protein>
    <recommendedName>
        <fullName evidence="9 10">D-alanyl-D-alanine dipeptidase</fullName>
        <shortName evidence="9 10">D-Ala-D-Ala dipeptidase</shortName>
        <ecNumber evidence="9 10">3.4.13.22</ecNumber>
    </recommendedName>
</protein>
<dbReference type="EC" id="3.4.13.22" evidence="9 10"/>
<evidence type="ECO:0000256" key="2">
    <source>
        <dbReference type="ARBA" id="ARBA00022670"/>
    </source>
</evidence>
<evidence type="ECO:0000256" key="5">
    <source>
        <dbReference type="ARBA" id="ARBA00022833"/>
    </source>
</evidence>
<keyword evidence="4 9" id="KW-0378">Hydrolase</keyword>
<dbReference type="PANTHER" id="PTHR43126">
    <property type="entry name" value="D-ALANYL-D-ALANINE DIPEPTIDASE"/>
    <property type="match status" value="1"/>
</dbReference>
<keyword evidence="3 9" id="KW-0479">Metal-binding</keyword>
<evidence type="ECO:0000256" key="1">
    <source>
        <dbReference type="ARBA" id="ARBA00001362"/>
    </source>
</evidence>
<gene>
    <name evidence="9" type="primary">ddpX</name>
    <name evidence="11" type="ORF">QLQ15_11035</name>
</gene>
<accession>A0ABT6XH02</accession>
<comment type="function">
    <text evidence="9 10">Catalyzes hydrolysis of the D-alanyl-D-alanine dipeptide.</text>
</comment>
<evidence type="ECO:0000256" key="6">
    <source>
        <dbReference type="ARBA" id="ARBA00022997"/>
    </source>
</evidence>
<feature type="binding site" evidence="9">
    <location>
        <position position="204"/>
    </location>
    <ligand>
        <name>Zn(2+)</name>
        <dbReference type="ChEBI" id="CHEBI:29105"/>
        <note>catalytic</note>
    </ligand>
</feature>
<dbReference type="InterPro" id="IPR009045">
    <property type="entry name" value="Zn_M74/Hedgehog-like"/>
</dbReference>
<dbReference type="Pfam" id="PF01427">
    <property type="entry name" value="Peptidase_M15"/>
    <property type="match status" value="1"/>
</dbReference>
<evidence type="ECO:0000256" key="10">
    <source>
        <dbReference type="PIRNR" id="PIRNR026671"/>
    </source>
</evidence>
<dbReference type="EMBL" id="JASGBI010000001">
    <property type="protein sequence ID" value="MDI9239437.1"/>
    <property type="molecule type" value="Genomic_DNA"/>
</dbReference>
<feature type="active site" description="Proton donor/acceptor" evidence="9">
    <location>
        <position position="201"/>
    </location>
</feature>
<feature type="binding site" evidence="9">
    <location>
        <position position="133"/>
    </location>
    <ligand>
        <name>Zn(2+)</name>
        <dbReference type="ChEBI" id="CHEBI:29105"/>
        <note>catalytic</note>
    </ligand>
</feature>
<comment type="caution">
    <text evidence="11">The sequence shown here is derived from an EMBL/GenBank/DDBJ whole genome shotgun (WGS) entry which is preliminary data.</text>
</comment>
<evidence type="ECO:0000256" key="8">
    <source>
        <dbReference type="ARBA" id="ARBA00023316"/>
    </source>
</evidence>
<comment type="similarity">
    <text evidence="9 10">Belongs to the peptidase M15D family.</text>
</comment>
<comment type="catalytic activity">
    <reaction evidence="1 9 10">
        <text>D-alanyl-D-alanine + H2O = 2 D-alanine</text>
        <dbReference type="Rhea" id="RHEA:20661"/>
        <dbReference type="ChEBI" id="CHEBI:15377"/>
        <dbReference type="ChEBI" id="CHEBI:57416"/>
        <dbReference type="ChEBI" id="CHEBI:57822"/>
        <dbReference type="EC" id="3.4.13.22"/>
    </reaction>
</comment>
<comment type="cofactor">
    <cofactor evidence="9">
        <name>Zn(2+)</name>
        <dbReference type="ChEBI" id="CHEBI:29105"/>
    </cofactor>
    <text evidence="9">Binds 1 zinc ion per subunit.</text>
</comment>
<dbReference type="SUPFAM" id="SSF55166">
    <property type="entry name" value="Hedgehog/DD-peptidase"/>
    <property type="match status" value="1"/>
</dbReference>
<proteinExistence type="inferred from homology"/>
<keyword evidence="6 9" id="KW-0224">Dipeptidase</keyword>
<keyword evidence="5 9" id="KW-0862">Zinc</keyword>
<evidence type="ECO:0000256" key="9">
    <source>
        <dbReference type="HAMAP-Rule" id="MF_01924"/>
    </source>
</evidence>
<dbReference type="HAMAP" id="MF_01924">
    <property type="entry name" value="A_A_dipeptidase"/>
    <property type="match status" value="1"/>
</dbReference>
<feature type="binding site" evidence="9">
    <location>
        <position position="140"/>
    </location>
    <ligand>
        <name>Zn(2+)</name>
        <dbReference type="ChEBI" id="CHEBI:29105"/>
        <note>catalytic</note>
    </ligand>
</feature>
<sequence>MTGCATTPAMDVSDAATPQAAGLVDIRTLVPDIDLDLRYAGSDNFVGAHIDGYEAPRCYLLAPAAKALAQAERTLREEGMRLRLFDCYRPARAVRHFVAWANDLDDQATKARHYPNLDKRDLLGGYISPTSGHSRGATVDLTLLQCDGGGACRPFDMGTDFDFFDPLANTDSPKASASQHANRDRLRQAMQRAGFRNYPMEWWHFTLDPEPAPKTFLDVPVK</sequence>
<dbReference type="Gene3D" id="3.30.1380.10">
    <property type="match status" value="1"/>
</dbReference>
<dbReference type="PANTHER" id="PTHR43126:SF1">
    <property type="entry name" value="D-ALANYL-D-ALANINE DIPEPTIDASE"/>
    <property type="match status" value="1"/>
</dbReference>
<reference evidence="11 12" key="1">
    <citation type="submission" date="2023-05" db="EMBL/GenBank/DDBJ databases">
        <title>Lysobacter sp. strain LF1 Genome sequencing and assembly.</title>
        <authorList>
            <person name="Jung Y."/>
        </authorList>
    </citation>
    <scope>NUCLEOTIDE SEQUENCE [LARGE SCALE GENOMIC DNA]</scope>
    <source>
        <strain evidence="11 12">LF1</strain>
    </source>
</reference>
<dbReference type="Proteomes" id="UP001321580">
    <property type="component" value="Unassembled WGS sequence"/>
</dbReference>
<evidence type="ECO:0000313" key="11">
    <source>
        <dbReference type="EMBL" id="MDI9239437.1"/>
    </source>
</evidence>
<evidence type="ECO:0000313" key="12">
    <source>
        <dbReference type="Proteomes" id="UP001321580"/>
    </source>
</evidence>
<keyword evidence="2 9" id="KW-0645">Protease</keyword>
<dbReference type="CDD" id="cd14817">
    <property type="entry name" value="D-Ala-D-Ala_dipeptidase_VanX"/>
    <property type="match status" value="1"/>
</dbReference>
<dbReference type="PIRSF" id="PIRSF026671">
    <property type="entry name" value="AA_dipeptidase"/>
    <property type="match status" value="1"/>
</dbReference>
<evidence type="ECO:0000256" key="7">
    <source>
        <dbReference type="ARBA" id="ARBA00023049"/>
    </source>
</evidence>
<evidence type="ECO:0000256" key="4">
    <source>
        <dbReference type="ARBA" id="ARBA00022801"/>
    </source>
</evidence>
<feature type="site" description="Transition state stabilizer" evidence="9">
    <location>
        <position position="89"/>
    </location>
</feature>